<evidence type="ECO:0000313" key="3">
    <source>
        <dbReference type="Proteomes" id="UP000001351"/>
    </source>
</evidence>
<organism evidence="2 3">
    <name type="scientific">Stigmatella aurantiaca (strain DW4/3-1)</name>
    <dbReference type="NCBI Taxonomy" id="378806"/>
    <lineage>
        <taxon>Bacteria</taxon>
        <taxon>Pseudomonadati</taxon>
        <taxon>Myxococcota</taxon>
        <taxon>Myxococcia</taxon>
        <taxon>Myxococcales</taxon>
        <taxon>Cystobacterineae</taxon>
        <taxon>Archangiaceae</taxon>
        <taxon>Stigmatella</taxon>
    </lineage>
</organism>
<dbReference type="AlphaFoldDB" id="E3FZT7"/>
<dbReference type="Proteomes" id="UP000001351">
    <property type="component" value="Chromosome"/>
</dbReference>
<accession>E3FZT7</accession>
<keyword evidence="3" id="KW-1185">Reference proteome</keyword>
<proteinExistence type="predicted"/>
<feature type="compositionally biased region" description="Pro residues" evidence="1">
    <location>
        <begin position="16"/>
        <end position="40"/>
    </location>
</feature>
<feature type="region of interest" description="Disordered" evidence="1">
    <location>
        <begin position="14"/>
        <end position="49"/>
    </location>
</feature>
<name>E3FZT7_STIAD</name>
<dbReference type="EMBL" id="CP002271">
    <property type="protein sequence ID" value="ADO69952.1"/>
    <property type="molecule type" value="Genomic_DNA"/>
</dbReference>
<gene>
    <name evidence="2" type="ordered locus">STAUR_2148</name>
</gene>
<evidence type="ECO:0000256" key="1">
    <source>
        <dbReference type="SAM" id="MobiDB-lite"/>
    </source>
</evidence>
<dbReference type="RefSeq" id="WP_013375059.1">
    <property type="nucleotide sequence ID" value="NC_014623.1"/>
</dbReference>
<dbReference type="KEGG" id="sur:STAUR_2148"/>
<sequence>MSGFLTAVLATTLWAIPPPPPKPPPSPPPVEAPKAPPERPAPQALSPEDREVVENLELLEGMDEAGDLDLLLELARED</sequence>
<protein>
    <submittedName>
        <fullName evidence="2">Uncharacterized protein</fullName>
    </submittedName>
</protein>
<dbReference type="STRING" id="378806.STAUR_2148"/>
<reference evidence="2 3" key="1">
    <citation type="journal article" date="2011" name="Mol. Biol. Evol.">
        <title>Comparative genomic analysis of fruiting body formation in Myxococcales.</title>
        <authorList>
            <person name="Huntley S."/>
            <person name="Hamann N."/>
            <person name="Wegener-Feldbrugge S."/>
            <person name="Treuner-Lange A."/>
            <person name="Kube M."/>
            <person name="Reinhardt R."/>
            <person name="Klages S."/>
            <person name="Muller R."/>
            <person name="Ronning C.M."/>
            <person name="Nierman W.C."/>
            <person name="Sogaard-Andersen L."/>
        </authorList>
    </citation>
    <scope>NUCLEOTIDE SEQUENCE [LARGE SCALE GENOMIC DNA]</scope>
    <source>
        <strain evidence="2 3">DW4/3-1</strain>
    </source>
</reference>
<dbReference type="eggNOG" id="ENOG50317AZ">
    <property type="taxonomic scope" value="Bacteria"/>
</dbReference>
<dbReference type="HOGENOM" id="CLU_2620355_0_0_7"/>
<evidence type="ECO:0000313" key="2">
    <source>
        <dbReference type="EMBL" id="ADO69952.1"/>
    </source>
</evidence>